<dbReference type="HOGENOM" id="CLU_1401536_0_0_5"/>
<name>A0A0A0HJ03_9RHOB</name>
<dbReference type="AlphaFoldDB" id="A0A0A0HJ03"/>
<dbReference type="STRING" id="215743.ROSMUCSMR3_03216"/>
<dbReference type="OrthoDB" id="7742333at2"/>
<comment type="caution">
    <text evidence="1">The sequence shown here is derived from an EMBL/GenBank/DDBJ whole genome shotgun (WGS) entry which is preliminary data.</text>
</comment>
<dbReference type="eggNOG" id="ENOG5030188">
    <property type="taxonomic scope" value="Bacteria"/>
</dbReference>
<reference evidence="1 2" key="1">
    <citation type="submission" date="2013-01" db="EMBL/GenBank/DDBJ databases">
        <authorList>
            <person name="Fiebig A."/>
            <person name="Goeker M."/>
            <person name="Klenk H.-P.P."/>
        </authorList>
    </citation>
    <scope>NUCLEOTIDE SEQUENCE [LARGE SCALE GENOMIC DNA]</scope>
    <source>
        <strain evidence="1 2">DSM 17069</strain>
    </source>
</reference>
<dbReference type="EMBL" id="AONH01000013">
    <property type="protein sequence ID" value="KGM87792.1"/>
    <property type="molecule type" value="Genomic_DNA"/>
</dbReference>
<dbReference type="PATRIC" id="fig|1288298.3.peg.2542"/>
<sequence>MHSQTFMTDTVIAHAEGRPRCASHGHVCSASAPFALLSLGARSYEIAEATGEGERLAFRAQGQQEWCALDRRIADGWIEVGSDILLLDPDVLFDFLMTHAVRTQTSQQPPYDMAFDTLGVKWSARLLQDRDGEVCFSDGTWQHARLGLKAPQDGRERAIMVLIAALPDARQRFEPHITNWARRIAQGVRVMPIM</sequence>
<evidence type="ECO:0000313" key="1">
    <source>
        <dbReference type="EMBL" id="KGM87792.1"/>
    </source>
</evidence>
<gene>
    <name evidence="1" type="ORF">rosmuc_02530</name>
</gene>
<dbReference type="Proteomes" id="UP000030021">
    <property type="component" value="Unassembled WGS sequence"/>
</dbReference>
<proteinExistence type="predicted"/>
<evidence type="ECO:0000313" key="2">
    <source>
        <dbReference type="Proteomes" id="UP000030021"/>
    </source>
</evidence>
<accession>A0A0A0HJ03</accession>
<organism evidence="1 2">
    <name type="scientific">Roseovarius mucosus DSM 17069</name>
    <dbReference type="NCBI Taxonomy" id="1288298"/>
    <lineage>
        <taxon>Bacteria</taxon>
        <taxon>Pseudomonadati</taxon>
        <taxon>Pseudomonadota</taxon>
        <taxon>Alphaproteobacteria</taxon>
        <taxon>Rhodobacterales</taxon>
        <taxon>Roseobacteraceae</taxon>
        <taxon>Roseovarius</taxon>
    </lineage>
</organism>
<protein>
    <submittedName>
        <fullName evidence="1">Uncharacterized protein</fullName>
    </submittedName>
</protein>